<reference evidence="2" key="1">
    <citation type="submission" date="2020-02" db="EMBL/GenBank/DDBJ databases">
        <authorList>
            <person name="Meier V. D."/>
        </authorList>
    </citation>
    <scope>NUCLEOTIDE SEQUENCE</scope>
    <source>
        <strain evidence="2">AVDCRST_MAG04</strain>
    </source>
</reference>
<proteinExistence type="predicted"/>
<evidence type="ECO:0000313" key="2">
    <source>
        <dbReference type="EMBL" id="CAA9255361.1"/>
    </source>
</evidence>
<dbReference type="AlphaFoldDB" id="A0A6J4INU0"/>
<protein>
    <submittedName>
        <fullName evidence="2">Twin-arginine translocation protein TatA</fullName>
    </submittedName>
</protein>
<evidence type="ECO:0000256" key="1">
    <source>
        <dbReference type="SAM" id="MobiDB-lite"/>
    </source>
</evidence>
<feature type="compositionally biased region" description="Basic and acidic residues" evidence="1">
    <location>
        <begin position="39"/>
        <end position="53"/>
    </location>
</feature>
<feature type="region of interest" description="Disordered" evidence="1">
    <location>
        <begin position="10"/>
        <end position="93"/>
    </location>
</feature>
<feature type="non-terminal residue" evidence="2">
    <location>
        <position position="93"/>
    </location>
</feature>
<accession>A0A6J4INU0</accession>
<organism evidence="2">
    <name type="scientific">uncultured Acetobacteraceae bacterium</name>
    <dbReference type="NCBI Taxonomy" id="169975"/>
    <lineage>
        <taxon>Bacteria</taxon>
        <taxon>Pseudomonadati</taxon>
        <taxon>Pseudomonadota</taxon>
        <taxon>Alphaproteobacteria</taxon>
        <taxon>Acetobacterales</taxon>
        <taxon>Acetobacteraceae</taxon>
        <taxon>environmental samples</taxon>
    </lineage>
</organism>
<feature type="compositionally biased region" description="Basic and acidic residues" evidence="1">
    <location>
        <begin position="21"/>
        <end position="30"/>
    </location>
</feature>
<dbReference type="EMBL" id="CADCTL010000166">
    <property type="protein sequence ID" value="CAA9255361.1"/>
    <property type="molecule type" value="Genomic_DNA"/>
</dbReference>
<name>A0A6J4INU0_9PROT</name>
<sequence>GYLQHLALARRAAGHPAALRRRIEDQRFDGRPGQGHQVVQEEHERRGKGRVDGGGRPAGAGHPPDWEHPRPHHRHHARDRRRHCPEHQPPRRL</sequence>
<feature type="non-terminal residue" evidence="2">
    <location>
        <position position="1"/>
    </location>
</feature>
<gene>
    <name evidence="2" type="ORF">AVDCRST_MAG04-2394</name>
</gene>
<feature type="compositionally biased region" description="Basic residues" evidence="1">
    <location>
        <begin position="70"/>
        <end position="84"/>
    </location>
</feature>